<name>A0A4Y2WGG7_ARAVE</name>
<protein>
    <submittedName>
        <fullName evidence="1">Uncharacterized protein</fullName>
    </submittedName>
</protein>
<dbReference type="EMBL" id="BGPR01060190">
    <property type="protein sequence ID" value="GBO36111.1"/>
    <property type="molecule type" value="Genomic_DNA"/>
</dbReference>
<feature type="non-terminal residue" evidence="1">
    <location>
        <position position="1"/>
    </location>
</feature>
<evidence type="ECO:0000313" key="2">
    <source>
        <dbReference type="Proteomes" id="UP000499080"/>
    </source>
</evidence>
<gene>
    <name evidence="1" type="ORF">AVEN_132261_1</name>
</gene>
<comment type="caution">
    <text evidence="1">The sequence shown here is derived from an EMBL/GenBank/DDBJ whole genome shotgun (WGS) entry which is preliminary data.</text>
</comment>
<evidence type="ECO:0000313" key="1">
    <source>
        <dbReference type="EMBL" id="GBO36111.1"/>
    </source>
</evidence>
<keyword evidence="2" id="KW-1185">Reference proteome</keyword>
<dbReference type="AlphaFoldDB" id="A0A4Y2WGG7"/>
<reference evidence="1 2" key="1">
    <citation type="journal article" date="2019" name="Sci. Rep.">
        <title>Orb-weaving spider Araneus ventricosus genome elucidates the spidroin gene catalogue.</title>
        <authorList>
            <person name="Kono N."/>
            <person name="Nakamura H."/>
            <person name="Ohtoshi R."/>
            <person name="Moran D.A.P."/>
            <person name="Shinohara A."/>
            <person name="Yoshida Y."/>
            <person name="Fujiwara M."/>
            <person name="Mori M."/>
            <person name="Tomita M."/>
            <person name="Arakawa K."/>
        </authorList>
    </citation>
    <scope>NUCLEOTIDE SEQUENCE [LARGE SCALE GENOMIC DNA]</scope>
</reference>
<organism evidence="1 2">
    <name type="scientific">Araneus ventricosus</name>
    <name type="common">Orbweaver spider</name>
    <name type="synonym">Epeira ventricosa</name>
    <dbReference type="NCBI Taxonomy" id="182803"/>
    <lineage>
        <taxon>Eukaryota</taxon>
        <taxon>Metazoa</taxon>
        <taxon>Ecdysozoa</taxon>
        <taxon>Arthropoda</taxon>
        <taxon>Chelicerata</taxon>
        <taxon>Arachnida</taxon>
        <taxon>Araneae</taxon>
        <taxon>Araneomorphae</taxon>
        <taxon>Entelegynae</taxon>
        <taxon>Araneoidea</taxon>
        <taxon>Araneidae</taxon>
        <taxon>Araneus</taxon>
    </lineage>
</organism>
<sequence>WPDDTELAHLIDFTPPAGGRCSTFDLTYSGPTYSGSLLESGFRPKSLKLNSEVTSRGTAAPRGVVNALVSESTLLYWNELE</sequence>
<proteinExistence type="predicted"/>
<accession>A0A4Y2WGG7</accession>
<dbReference type="Proteomes" id="UP000499080">
    <property type="component" value="Unassembled WGS sequence"/>
</dbReference>